<dbReference type="PROSITE" id="PS00670">
    <property type="entry name" value="D_2_HYDROXYACID_DH_2"/>
    <property type="match status" value="1"/>
</dbReference>
<dbReference type="EC" id="1.1.1.95" evidence="11"/>
<evidence type="ECO:0000256" key="1">
    <source>
        <dbReference type="ARBA" id="ARBA00003800"/>
    </source>
</evidence>
<evidence type="ECO:0000256" key="6">
    <source>
        <dbReference type="ARBA" id="ARBA00023002"/>
    </source>
</evidence>
<dbReference type="PROSITE" id="PS51671">
    <property type="entry name" value="ACT"/>
    <property type="match status" value="1"/>
</dbReference>
<keyword evidence="7 11" id="KW-0520">NAD</keyword>
<evidence type="ECO:0000256" key="4">
    <source>
        <dbReference type="ARBA" id="ARBA00021582"/>
    </source>
</evidence>
<dbReference type="InterPro" id="IPR006139">
    <property type="entry name" value="D-isomer_2_OHA_DH_cat_dom"/>
</dbReference>
<dbReference type="FunFam" id="3.40.50.720:FF:000021">
    <property type="entry name" value="D-3-phosphoglycerate dehydrogenase"/>
    <property type="match status" value="1"/>
</dbReference>
<dbReference type="PANTHER" id="PTHR42789:SF1">
    <property type="entry name" value="D-ISOMER SPECIFIC 2-HYDROXYACID DEHYDROGENASE FAMILY PROTEIN (AFU_ORTHOLOGUE AFUA_6G10090)"/>
    <property type="match status" value="1"/>
</dbReference>
<evidence type="ECO:0000256" key="2">
    <source>
        <dbReference type="ARBA" id="ARBA00005216"/>
    </source>
</evidence>
<dbReference type="GO" id="GO:0051287">
    <property type="term" value="F:NAD binding"/>
    <property type="evidence" value="ECO:0007669"/>
    <property type="project" value="UniProtKB-UniRule"/>
</dbReference>
<evidence type="ECO:0000313" key="14">
    <source>
        <dbReference type="EMBL" id="GFG89589.1"/>
    </source>
</evidence>
<evidence type="ECO:0000256" key="7">
    <source>
        <dbReference type="ARBA" id="ARBA00023027"/>
    </source>
</evidence>
<dbReference type="InterPro" id="IPR036291">
    <property type="entry name" value="NAD(P)-bd_dom_sf"/>
</dbReference>
<dbReference type="InterPro" id="IPR045626">
    <property type="entry name" value="PGDH_ASB_dom"/>
</dbReference>
<evidence type="ECO:0000259" key="13">
    <source>
        <dbReference type="PROSITE" id="PS51671"/>
    </source>
</evidence>
<evidence type="ECO:0000256" key="10">
    <source>
        <dbReference type="ARBA" id="ARBA00048731"/>
    </source>
</evidence>
<keyword evidence="8 11" id="KW-0718">Serine biosynthesis</keyword>
<dbReference type="Gene3D" id="3.40.50.720">
    <property type="entry name" value="NAD(P)-binding Rossmann-like Domain"/>
    <property type="match status" value="2"/>
</dbReference>
<dbReference type="InterPro" id="IPR002912">
    <property type="entry name" value="ACT_dom"/>
</dbReference>
<dbReference type="InterPro" id="IPR006140">
    <property type="entry name" value="D-isomer_DH_NAD-bd"/>
</dbReference>
<dbReference type="Gene3D" id="3.30.1330.90">
    <property type="entry name" value="D-3-phosphoglycerate dehydrogenase, domain 3"/>
    <property type="match status" value="1"/>
</dbReference>
<gene>
    <name evidence="14" type="primary">serA_1</name>
    <name evidence="14" type="ORF">MBOU_16310</name>
</gene>
<comment type="pathway">
    <text evidence="2 11">Amino-acid biosynthesis; L-serine biosynthesis; L-serine from 3-phospho-D-glycerate: step 1/3.</text>
</comment>
<dbReference type="CDD" id="cd12173">
    <property type="entry name" value="PGDH_4"/>
    <property type="match status" value="1"/>
</dbReference>
<dbReference type="Pfam" id="PF00389">
    <property type="entry name" value="2-Hacid_dh"/>
    <property type="match status" value="1"/>
</dbReference>
<dbReference type="NCBIfam" id="TIGR01327">
    <property type="entry name" value="PGDH"/>
    <property type="match status" value="1"/>
</dbReference>
<dbReference type="Gene3D" id="3.30.70.260">
    <property type="match status" value="1"/>
</dbReference>
<evidence type="ECO:0000256" key="11">
    <source>
        <dbReference type="RuleBase" id="RU363003"/>
    </source>
</evidence>
<dbReference type="Pfam" id="PF01842">
    <property type="entry name" value="ACT"/>
    <property type="match status" value="1"/>
</dbReference>
<dbReference type="SUPFAM" id="SSF55021">
    <property type="entry name" value="ACT-like"/>
    <property type="match status" value="1"/>
</dbReference>
<keyword evidence="6 11" id="KW-0560">Oxidoreductase</keyword>
<sequence>MAATRFARLRRARDPRGVDGGDPLRPAPPRSRSPRGRWRRPASPGSAALAIPDYAVRVNLPVVLIADKLAESTVAALGDQVEVRWVDGPDREKLLAAVPEADALLVRSATTVDAEVLAAAPKLKIVARAGVGLDNVDVDAATARGVLVVNAPTSNIHSAAEHAIALLLAAARQIPAADATLRERTWKRSKFSGTEIFGKTVGVVGLGRIGQLVAQRIAAFGAHIVAYDPYVSSARAAQLGIELLSLDELLAQADFISVHLPKTPETAGLIDKEALAKTKPGVIIVNAARGGLVDEAALAEAINSGHVRGAGLDVFATEPCTDSPLFDLPQVVVTPHLGASTGEAQDRAGTDVAESVRLALAGEFVPNAVNVGGGAVSEEVAPWLDLVRKLGVLVAALADELPVSLTVQVRGELAAEEVEVLKLSALRGLFSAVIEDPVTFVNAPALAAERGVTAEITKASESPNHRSVVDVRGVAADGSVVNVAGTLSGPQLVEKIVQINGRNFDLRAQGTNLVINYADQPGALGKIGTLLGSAGVNIQAAQLSEDTEGDNATILLRLDQDVPESVRSEIATAVGANKLEVVDLS</sequence>
<evidence type="ECO:0000256" key="9">
    <source>
        <dbReference type="ARBA" id="ARBA00048126"/>
    </source>
</evidence>
<proteinExistence type="inferred from homology"/>
<dbReference type="PANTHER" id="PTHR42789">
    <property type="entry name" value="D-ISOMER SPECIFIC 2-HYDROXYACID DEHYDROGENASE FAMILY PROTEIN (AFU_ORTHOLOGUE AFUA_6G10090)"/>
    <property type="match status" value="1"/>
</dbReference>
<dbReference type="GO" id="GO:0004617">
    <property type="term" value="F:phosphoglycerate dehydrogenase activity"/>
    <property type="evidence" value="ECO:0007669"/>
    <property type="project" value="UniProtKB-UniRule"/>
</dbReference>
<protein>
    <recommendedName>
        <fullName evidence="4 11">D-3-phosphoglycerate dehydrogenase</fullName>
        <ecNumber evidence="11">1.1.1.95</ecNumber>
    </recommendedName>
</protein>
<accession>A0A7I9YLS5</accession>
<evidence type="ECO:0000256" key="5">
    <source>
        <dbReference type="ARBA" id="ARBA00022605"/>
    </source>
</evidence>
<comment type="catalytic activity">
    <reaction evidence="10 11">
        <text>(2R)-3-phosphoglycerate + NAD(+) = 3-phosphooxypyruvate + NADH + H(+)</text>
        <dbReference type="Rhea" id="RHEA:12641"/>
        <dbReference type="ChEBI" id="CHEBI:15378"/>
        <dbReference type="ChEBI" id="CHEBI:18110"/>
        <dbReference type="ChEBI" id="CHEBI:57540"/>
        <dbReference type="ChEBI" id="CHEBI:57945"/>
        <dbReference type="ChEBI" id="CHEBI:58272"/>
        <dbReference type="EC" id="1.1.1.95"/>
    </reaction>
</comment>
<organism evidence="14 15">
    <name type="scientific">Mycobacterium bourgelatii</name>
    <dbReference type="NCBI Taxonomy" id="1273442"/>
    <lineage>
        <taxon>Bacteria</taxon>
        <taxon>Bacillati</taxon>
        <taxon>Actinomycetota</taxon>
        <taxon>Actinomycetes</taxon>
        <taxon>Mycobacteriales</taxon>
        <taxon>Mycobacteriaceae</taxon>
        <taxon>Mycobacterium</taxon>
    </lineage>
</organism>
<feature type="region of interest" description="Disordered" evidence="12">
    <location>
        <begin position="1"/>
        <end position="45"/>
    </location>
</feature>
<comment type="similarity">
    <text evidence="3 11">Belongs to the D-isomer specific 2-hydroxyacid dehydrogenase family.</text>
</comment>
<dbReference type="PROSITE" id="PS00671">
    <property type="entry name" value="D_2_HYDROXYACID_DH_3"/>
    <property type="match status" value="1"/>
</dbReference>
<dbReference type="EMBL" id="BLKZ01000001">
    <property type="protein sequence ID" value="GFG89589.1"/>
    <property type="molecule type" value="Genomic_DNA"/>
</dbReference>
<evidence type="ECO:0000256" key="8">
    <source>
        <dbReference type="ARBA" id="ARBA00023299"/>
    </source>
</evidence>
<keyword evidence="5 11" id="KW-0028">Amino-acid biosynthesis</keyword>
<dbReference type="Pfam" id="PF19304">
    <property type="entry name" value="PGDH_inter"/>
    <property type="match status" value="1"/>
</dbReference>
<dbReference type="InterPro" id="IPR029009">
    <property type="entry name" value="ASB_dom_sf"/>
</dbReference>
<dbReference type="PROSITE" id="PS00065">
    <property type="entry name" value="D_2_HYDROXYACID_DH_1"/>
    <property type="match status" value="1"/>
</dbReference>
<dbReference type="SUPFAM" id="SSF52283">
    <property type="entry name" value="Formate/glycerate dehydrogenase catalytic domain-like"/>
    <property type="match status" value="1"/>
</dbReference>
<dbReference type="CDD" id="cd04902">
    <property type="entry name" value="ACT_3PGDH-xct"/>
    <property type="match status" value="1"/>
</dbReference>
<dbReference type="AlphaFoldDB" id="A0A7I9YLS5"/>
<dbReference type="SUPFAM" id="SSF143548">
    <property type="entry name" value="Serine metabolism enzymes domain"/>
    <property type="match status" value="1"/>
</dbReference>
<dbReference type="InterPro" id="IPR029753">
    <property type="entry name" value="D-isomer_DH_CS"/>
</dbReference>
<evidence type="ECO:0000256" key="12">
    <source>
        <dbReference type="SAM" id="MobiDB-lite"/>
    </source>
</evidence>
<reference evidence="14 15" key="1">
    <citation type="journal article" date="2019" name="Emerg. Microbes Infect.">
        <title>Comprehensive subspecies identification of 175 nontuberculous mycobacteria species based on 7547 genomic profiles.</title>
        <authorList>
            <person name="Matsumoto Y."/>
            <person name="Kinjo T."/>
            <person name="Motooka D."/>
            <person name="Nabeya D."/>
            <person name="Jung N."/>
            <person name="Uechi K."/>
            <person name="Horii T."/>
            <person name="Iida T."/>
            <person name="Fujita J."/>
            <person name="Nakamura S."/>
        </authorList>
    </citation>
    <scope>NUCLEOTIDE SEQUENCE [LARGE SCALE GENOMIC DNA]</scope>
    <source>
        <strain evidence="14 15">JCM 30725</strain>
    </source>
</reference>
<keyword evidence="15" id="KW-1185">Reference proteome</keyword>
<comment type="catalytic activity">
    <reaction evidence="9">
        <text>(R)-2-hydroxyglutarate + NAD(+) = 2-oxoglutarate + NADH + H(+)</text>
        <dbReference type="Rhea" id="RHEA:49612"/>
        <dbReference type="ChEBI" id="CHEBI:15378"/>
        <dbReference type="ChEBI" id="CHEBI:15801"/>
        <dbReference type="ChEBI" id="CHEBI:16810"/>
        <dbReference type="ChEBI" id="CHEBI:57540"/>
        <dbReference type="ChEBI" id="CHEBI:57945"/>
        <dbReference type="EC" id="1.1.1.399"/>
    </reaction>
</comment>
<evidence type="ECO:0000256" key="3">
    <source>
        <dbReference type="ARBA" id="ARBA00005854"/>
    </source>
</evidence>
<comment type="function">
    <text evidence="1">Catalyzes the reversible oxidation of 3-phospho-D-glycerate to 3-phosphonooxypyruvate, the first step of the phosphorylated L-serine biosynthesis pathway. Also catalyzes the reversible oxidation of 2-hydroxyglutarate to 2-oxoglutarate.</text>
</comment>
<dbReference type="SUPFAM" id="SSF51735">
    <property type="entry name" value="NAD(P)-binding Rossmann-fold domains"/>
    <property type="match status" value="1"/>
</dbReference>
<dbReference type="InterPro" id="IPR006236">
    <property type="entry name" value="PGDH"/>
</dbReference>
<evidence type="ECO:0000313" key="15">
    <source>
        <dbReference type="Proteomes" id="UP000465360"/>
    </source>
</evidence>
<dbReference type="InterPro" id="IPR045865">
    <property type="entry name" value="ACT-like_dom_sf"/>
</dbReference>
<dbReference type="Pfam" id="PF02826">
    <property type="entry name" value="2-Hacid_dh_C"/>
    <property type="match status" value="1"/>
</dbReference>
<name>A0A7I9YLS5_MYCBU</name>
<dbReference type="GO" id="GO:0006564">
    <property type="term" value="P:L-serine biosynthetic process"/>
    <property type="evidence" value="ECO:0007669"/>
    <property type="project" value="UniProtKB-UniRule"/>
</dbReference>
<feature type="domain" description="ACT" evidence="13">
    <location>
        <begin position="512"/>
        <end position="584"/>
    </location>
</feature>
<comment type="caution">
    <text evidence="14">The sequence shown here is derived from an EMBL/GenBank/DDBJ whole genome shotgun (WGS) entry which is preliminary data.</text>
</comment>
<dbReference type="InterPro" id="IPR029752">
    <property type="entry name" value="D-isomer_DH_CS1"/>
</dbReference>
<dbReference type="UniPathway" id="UPA00135">
    <property type="reaction ID" value="UER00196"/>
</dbReference>
<dbReference type="Proteomes" id="UP000465360">
    <property type="component" value="Unassembled WGS sequence"/>
</dbReference>
<dbReference type="InterPro" id="IPR050857">
    <property type="entry name" value="D-2-hydroxyacid_DH"/>
</dbReference>